<keyword evidence="2" id="KW-0732">Signal</keyword>
<feature type="domain" description="ELP1 alpha-solenoid" evidence="4">
    <location>
        <begin position="761"/>
        <end position="818"/>
    </location>
</feature>
<name>A0A6H5IFK0_9HYME</name>
<reference evidence="6 7" key="1">
    <citation type="submission" date="2020-02" db="EMBL/GenBank/DDBJ databases">
        <authorList>
            <person name="Ferguson B K."/>
        </authorList>
    </citation>
    <scope>NUCLEOTIDE SEQUENCE [LARGE SCALE GENOMIC DNA]</scope>
</reference>
<feature type="region of interest" description="Disordered" evidence="1">
    <location>
        <begin position="1072"/>
        <end position="1104"/>
    </location>
</feature>
<evidence type="ECO:0000259" key="4">
    <source>
        <dbReference type="Pfam" id="PF23925"/>
    </source>
</evidence>
<feature type="domain" description="ELP1 three-helical bundle" evidence="5">
    <location>
        <begin position="997"/>
        <end position="1169"/>
    </location>
</feature>
<dbReference type="GO" id="GO:0005829">
    <property type="term" value="C:cytosol"/>
    <property type="evidence" value="ECO:0007669"/>
    <property type="project" value="TreeGrafter"/>
</dbReference>
<feature type="signal peptide" evidence="2">
    <location>
        <begin position="1"/>
        <end position="16"/>
    </location>
</feature>
<evidence type="ECO:0000313" key="6">
    <source>
        <dbReference type="EMBL" id="CAB0036941.1"/>
    </source>
</evidence>
<keyword evidence="7" id="KW-1185">Reference proteome</keyword>
<dbReference type="GO" id="GO:0002926">
    <property type="term" value="P:tRNA wobble base 5-methoxycarbonylmethyl-2-thiouridinylation"/>
    <property type="evidence" value="ECO:0007669"/>
    <property type="project" value="TreeGrafter"/>
</dbReference>
<dbReference type="Pfam" id="PF23936">
    <property type="entry name" value="HB_ELP1"/>
    <property type="match status" value="1"/>
</dbReference>
<dbReference type="InterPro" id="IPR056166">
    <property type="entry name" value="TPR_ELP1"/>
</dbReference>
<dbReference type="Proteomes" id="UP000479190">
    <property type="component" value="Unassembled WGS sequence"/>
</dbReference>
<evidence type="ECO:0000256" key="2">
    <source>
        <dbReference type="SAM" id="SignalP"/>
    </source>
</evidence>
<evidence type="ECO:0008006" key="8">
    <source>
        <dbReference type="Google" id="ProtNLM"/>
    </source>
</evidence>
<evidence type="ECO:0000256" key="1">
    <source>
        <dbReference type="SAM" id="MobiDB-lite"/>
    </source>
</evidence>
<dbReference type="GO" id="GO:0033588">
    <property type="term" value="C:elongator holoenzyme complex"/>
    <property type="evidence" value="ECO:0007669"/>
    <property type="project" value="InterPro"/>
</dbReference>
<feature type="compositionally biased region" description="Low complexity" evidence="1">
    <location>
        <begin position="1074"/>
        <end position="1087"/>
    </location>
</feature>
<gene>
    <name evidence="6" type="ORF">TBRA_LOCUS8781</name>
</gene>
<dbReference type="PANTHER" id="PTHR12747">
    <property type="entry name" value="ELONGATOR COMPLEX PROTEIN 1"/>
    <property type="match status" value="1"/>
</dbReference>
<feature type="compositionally biased region" description="Basic residues" evidence="1">
    <location>
        <begin position="1088"/>
        <end position="1098"/>
    </location>
</feature>
<dbReference type="UniPathway" id="UPA00988"/>
<sequence length="1202" mass="136719">MNALVLIVLGLAAVQAVPAVSSVPMSTDSSSTILFFDEDESYGNNNVAYAYCEGPDIRKTKKVCTVHLDGVNDQRACAVIFPTRDNTSSLIDPGLRVVALSESLALVAWQESDPKLGVYFLRLASLEFPDCRIDTYDIEMHENGWFDFLAATKFVAHGDDTYDVIFHGLPECSDKKLCRMTIGAKDLSIIKAPEGWLSWRLFFNTPHEHWQLIGLNTFPQKDYLMIQSFPTHTAESIWMEQASLIKSDGSRSIVVQHKHVAPLNRFFKYTYSTTYGLIGVCFSFDAKIHCTQFDARGILRARATIDNPDGMNEIAMHNLPGELGFVLLSTECVKKSSWFSTKCDWQAGERRQLLTRIDRQGQKHKVYDLAIANCDFTRAVHYGYKFFPLASGDFCFTQVCVALGKLQHETKCFAKELTTQDQKDDAGSATSLTNETYECPIELRAKNTKHEILEEIRVVAFDEYRVIIAWQEPEESFGFHMRLATLDYRDCVMSLKQFDVQVVSILHEVRFVVYDDSYEVIFENWMMCDRKLCRVRIDLQGKLLAGPAAWFTISDDDMSFMRRAQQLSVVPIKPRSYDFDHLLIKQFKEQSFDARGGLLEANDTIKIVSILRDDVFTRRDSGTSEQIEENPDSARLLLLLSSVYTHVWSAAPTPCGAKHNIKCTCKGCRRSGLEAALRKVREIMDMAKVEELKIELKSDPPSPKFDTEGRVVMDSEVPQLSDKELTDELGRQVDINGMIDEEEGIPLEKEFEPIELVVTPTQDNVTPADEAMKYLMYMVNVNTLYDVALGMYDFDLVTLIAEKAQKDPKEYVPFLNDLAQLDDHYMKFSIDKYLKRYSSALDHIAKLPEKFDECLKFINTHKLFAKAMRLFNKQPEAYKKIAGLYGEHLISKNNEKEAGIMFTKAGLYSEALQAFKRGGCVKEAIVTAAHKLNMGLREQMYLYEELVYELKEQKRYQEAAEVLRKHLNRPEDAVVALCDGRFFDAAWSDAHHMKRLDLLETHVKPGIYRHTEFLLEQLAKNHAEFLKYKTRLAVVREEAVNRATARLNFDDGDEMEGNNGLSDLLSDTTSIAGSTVSRSSRSSGRSYRSSKNRRKHERKMQSVKEGSAYEDLALIRALHGLVTQTYAMRAEIRSLGEMLLLIDGDESAANLYKAMVAFLKDINSSKQEIWPPNAEKIPEPVIADPNMPTFTLVTLIISVWVH</sequence>
<evidence type="ECO:0000259" key="5">
    <source>
        <dbReference type="Pfam" id="PF23936"/>
    </source>
</evidence>
<feature type="chain" id="PRO_5026098770" description="Elongator complex protein 1" evidence="2">
    <location>
        <begin position="17"/>
        <end position="1202"/>
    </location>
</feature>
<evidence type="ECO:0000313" key="7">
    <source>
        <dbReference type="Proteomes" id="UP000479190"/>
    </source>
</evidence>
<dbReference type="PANTHER" id="PTHR12747:SF0">
    <property type="entry name" value="ELONGATOR COMPLEX PROTEIN 1"/>
    <property type="match status" value="1"/>
</dbReference>
<dbReference type="GO" id="GO:0000049">
    <property type="term" value="F:tRNA binding"/>
    <property type="evidence" value="ECO:0007669"/>
    <property type="project" value="TreeGrafter"/>
</dbReference>
<dbReference type="InterPro" id="IPR006849">
    <property type="entry name" value="Elp1"/>
</dbReference>
<feature type="domain" description="ELP1 TPR" evidence="3">
    <location>
        <begin position="825"/>
        <end position="985"/>
    </location>
</feature>
<accession>A0A6H5IFK0</accession>
<dbReference type="Pfam" id="PF23925">
    <property type="entry name" value="A-sol_ELP1"/>
    <property type="match status" value="1"/>
</dbReference>
<dbReference type="InterPro" id="IPR056169">
    <property type="entry name" value="HB_ELP1"/>
</dbReference>
<proteinExistence type="predicted"/>
<dbReference type="AlphaFoldDB" id="A0A6H5IFK0"/>
<dbReference type="OrthoDB" id="40048at2759"/>
<evidence type="ECO:0000259" key="3">
    <source>
        <dbReference type="Pfam" id="PF23878"/>
    </source>
</evidence>
<dbReference type="EMBL" id="CADCXV010000839">
    <property type="protein sequence ID" value="CAB0036941.1"/>
    <property type="molecule type" value="Genomic_DNA"/>
</dbReference>
<dbReference type="InterPro" id="IPR056167">
    <property type="entry name" value="A-sol_ELP1"/>
</dbReference>
<dbReference type="Pfam" id="PF23878">
    <property type="entry name" value="TPR_ELP1"/>
    <property type="match status" value="1"/>
</dbReference>
<organism evidence="6 7">
    <name type="scientific">Trichogramma brassicae</name>
    <dbReference type="NCBI Taxonomy" id="86971"/>
    <lineage>
        <taxon>Eukaryota</taxon>
        <taxon>Metazoa</taxon>
        <taxon>Ecdysozoa</taxon>
        <taxon>Arthropoda</taxon>
        <taxon>Hexapoda</taxon>
        <taxon>Insecta</taxon>
        <taxon>Pterygota</taxon>
        <taxon>Neoptera</taxon>
        <taxon>Endopterygota</taxon>
        <taxon>Hymenoptera</taxon>
        <taxon>Apocrita</taxon>
        <taxon>Proctotrupomorpha</taxon>
        <taxon>Chalcidoidea</taxon>
        <taxon>Trichogrammatidae</taxon>
        <taxon>Trichogramma</taxon>
    </lineage>
</organism>
<protein>
    <recommendedName>
        <fullName evidence="8">Elongator complex protein 1</fullName>
    </recommendedName>
</protein>